<name>A0A8I6WRF6_HORVV</name>
<dbReference type="PANTHER" id="PTHR33116:SF78">
    <property type="entry name" value="OS12G0587133 PROTEIN"/>
    <property type="match status" value="1"/>
</dbReference>
<evidence type="ECO:0000259" key="1">
    <source>
        <dbReference type="PROSITE" id="PS50878"/>
    </source>
</evidence>
<dbReference type="SMR" id="A0A8I6WRF6"/>
<keyword evidence="3" id="KW-1185">Reference proteome</keyword>
<dbReference type="InterPro" id="IPR043502">
    <property type="entry name" value="DNA/RNA_pol_sf"/>
</dbReference>
<reference evidence="3" key="1">
    <citation type="journal article" date="2012" name="Nature">
        <title>A physical, genetic and functional sequence assembly of the barley genome.</title>
        <authorList>
            <consortium name="The International Barley Genome Sequencing Consortium"/>
            <person name="Mayer K.F."/>
            <person name="Waugh R."/>
            <person name="Brown J.W."/>
            <person name="Schulman A."/>
            <person name="Langridge P."/>
            <person name="Platzer M."/>
            <person name="Fincher G.B."/>
            <person name="Muehlbauer G.J."/>
            <person name="Sato K."/>
            <person name="Close T.J."/>
            <person name="Wise R.P."/>
            <person name="Stein N."/>
        </authorList>
    </citation>
    <scope>NUCLEOTIDE SEQUENCE [LARGE SCALE GENOMIC DNA]</scope>
    <source>
        <strain evidence="3">cv. Morex</strain>
    </source>
</reference>
<proteinExistence type="predicted"/>
<reference evidence="2" key="3">
    <citation type="submission" date="2022-01" db="UniProtKB">
        <authorList>
            <consortium name="EnsemblPlants"/>
        </authorList>
    </citation>
    <scope>IDENTIFICATION</scope>
    <source>
        <strain evidence="2">subsp. vulgare</strain>
    </source>
</reference>
<dbReference type="CDD" id="cd01650">
    <property type="entry name" value="RT_nLTR_like"/>
    <property type="match status" value="1"/>
</dbReference>
<dbReference type="Pfam" id="PF00078">
    <property type="entry name" value="RVT_1"/>
    <property type="match status" value="1"/>
</dbReference>
<evidence type="ECO:0000313" key="2">
    <source>
        <dbReference type="EnsemblPlants" id="HORVU.MOREX.r3.3HG0259430.1.CDS1"/>
    </source>
</evidence>
<dbReference type="Pfam" id="PF13966">
    <property type="entry name" value="zf-RVT"/>
    <property type="match status" value="1"/>
</dbReference>
<dbReference type="InterPro" id="IPR000477">
    <property type="entry name" value="RT_dom"/>
</dbReference>
<dbReference type="Proteomes" id="UP000011116">
    <property type="component" value="Chromosome 3H"/>
</dbReference>
<reference evidence="2" key="2">
    <citation type="submission" date="2020-10" db="EMBL/GenBank/DDBJ databases">
        <authorList>
            <person name="Scholz U."/>
            <person name="Mascher M."/>
            <person name="Fiebig A."/>
        </authorList>
    </citation>
    <scope>NUCLEOTIDE SEQUENCE [LARGE SCALE GENOMIC DNA]</scope>
    <source>
        <strain evidence="2">cv. Morex</strain>
    </source>
</reference>
<dbReference type="AlphaFoldDB" id="A0A8I6WRF6"/>
<evidence type="ECO:0000313" key="3">
    <source>
        <dbReference type="Proteomes" id="UP000011116"/>
    </source>
</evidence>
<protein>
    <recommendedName>
        <fullName evidence="1">Reverse transcriptase domain-containing protein</fullName>
    </recommendedName>
</protein>
<feature type="domain" description="Reverse transcriptase" evidence="1">
    <location>
        <begin position="87"/>
        <end position="373"/>
    </location>
</feature>
<organism evidence="2 3">
    <name type="scientific">Hordeum vulgare subsp. vulgare</name>
    <name type="common">Domesticated barley</name>
    <dbReference type="NCBI Taxonomy" id="112509"/>
    <lineage>
        <taxon>Eukaryota</taxon>
        <taxon>Viridiplantae</taxon>
        <taxon>Streptophyta</taxon>
        <taxon>Embryophyta</taxon>
        <taxon>Tracheophyta</taxon>
        <taxon>Spermatophyta</taxon>
        <taxon>Magnoliopsida</taxon>
        <taxon>Liliopsida</taxon>
        <taxon>Poales</taxon>
        <taxon>Poaceae</taxon>
        <taxon>BOP clade</taxon>
        <taxon>Pooideae</taxon>
        <taxon>Triticodae</taxon>
        <taxon>Triticeae</taxon>
        <taxon>Hordeinae</taxon>
        <taxon>Hordeum</taxon>
    </lineage>
</organism>
<sequence>MAAATFEHFDSRIGTDMQRDCTIGLSQFIEPSNLEDLDAPFSEDEIWQAIKNMPSRKAPGPDGFTAEFLRSCRQIIKHDLRCVFNQIYALRGRGFSCLNQALITLLPKRVEATGLGDYRPISLIHIVAKVLAKLLSLRLAPRLNNLVSNVQNAFMVVSNVQNAFIPRRSLHDNFILVRQSARLLHQLGAPRVLLKLDLARAFDSVSWPFLFEVLRCHGFGNRFLGWIALLLSSANTKVLLNGNPGPAIWHRHGLRQGDPVSPQLFVLAVDTLGRLFHRAVKLRVMQQLHPRRAIPTISLYADDVILLCHPSPDDIAAVKEILQLFGRASGLHVNFQKSAAALIRCDTVDAAHVVAHLGCPIVEFPLTYLGIPLTLRRPTAAQLQPVVDKVAGKLPSRKAWLMNKAGRLAFAKAVLSAIPIHQLLVLAPPKKTIKLLEKIERGFLWAGRTEAHGGNCHVNWRRVCRPIQFGGLGVHDLERTGLALRMRWQWLSLVDDGRAWSGLDLHFAPEERALFFASTIMAIGNGQRALFWEDRWINGRAIREIAPLLFDLIPKRRRKSRTVADGLHANQWAADIHDMIGIPEIGEYLRLWHMLAETALTDAPDHIRWKWTANGEYSAKSAYLATFQGSARCQAWKLTWKCSAPPRVRFFHWLANLDRCWTADRLARRNLPHPQRCPLCDQAPETIHHLLLECPFSCEVWHEILSWLRLSCPLPNNDATLHDWWCSA</sequence>
<accession>A0A8I6WRF6</accession>
<dbReference type="SUPFAM" id="SSF56672">
    <property type="entry name" value="DNA/RNA polymerases"/>
    <property type="match status" value="1"/>
</dbReference>
<dbReference type="Gramene" id="HORVU.MOREX.r3.3HG0259430.1">
    <property type="protein sequence ID" value="HORVU.MOREX.r3.3HG0259430.1.CDS1"/>
    <property type="gene ID" value="HORVU.MOREX.r3.3HG0259430"/>
</dbReference>
<dbReference type="PANTHER" id="PTHR33116">
    <property type="entry name" value="REVERSE TRANSCRIPTASE ZINC-BINDING DOMAIN-CONTAINING PROTEIN-RELATED-RELATED"/>
    <property type="match status" value="1"/>
</dbReference>
<dbReference type="PROSITE" id="PS50878">
    <property type="entry name" value="RT_POL"/>
    <property type="match status" value="1"/>
</dbReference>
<dbReference type="InterPro" id="IPR026960">
    <property type="entry name" value="RVT-Znf"/>
</dbReference>
<dbReference type="EnsemblPlants" id="HORVU.MOREX.r3.3HG0259430.1">
    <property type="protein sequence ID" value="HORVU.MOREX.r3.3HG0259430.1.CDS1"/>
    <property type="gene ID" value="HORVU.MOREX.r3.3HG0259430"/>
</dbReference>